<accession>A0A3R5ZPZ7</accession>
<name>A0A3R5ZPZ7_9FIRM</name>
<dbReference type="AlphaFoldDB" id="A0A3R5ZPZ7"/>
<proteinExistence type="predicted"/>
<gene>
    <name evidence="1" type="ORF">DWX94_02645</name>
</gene>
<protein>
    <submittedName>
        <fullName evidence="1">Uncharacterized protein</fullName>
    </submittedName>
</protein>
<dbReference type="EMBL" id="QRVK01000004">
    <property type="protein sequence ID" value="RGS43710.1"/>
    <property type="molecule type" value="Genomic_DNA"/>
</dbReference>
<reference evidence="1 2" key="1">
    <citation type="submission" date="2018-08" db="EMBL/GenBank/DDBJ databases">
        <title>A genome reference for cultivated species of the human gut microbiota.</title>
        <authorList>
            <person name="Zou Y."/>
            <person name="Xue W."/>
            <person name="Luo G."/>
        </authorList>
    </citation>
    <scope>NUCLEOTIDE SEQUENCE [LARGE SCALE GENOMIC DNA]</scope>
    <source>
        <strain evidence="1 2">AF22-21</strain>
    </source>
</reference>
<sequence>MIAEAEDEKSSAFVVSQEDIDSVLVSGSGFQNGKYRIYRQFGKHEDNHYYSMCDRRNSGSGYLHGGKNRQFI</sequence>
<organism evidence="1 2">
    <name type="scientific">Coprococcus eutactus</name>
    <dbReference type="NCBI Taxonomy" id="33043"/>
    <lineage>
        <taxon>Bacteria</taxon>
        <taxon>Bacillati</taxon>
        <taxon>Bacillota</taxon>
        <taxon>Clostridia</taxon>
        <taxon>Lachnospirales</taxon>
        <taxon>Lachnospiraceae</taxon>
        <taxon>Coprococcus</taxon>
    </lineage>
</organism>
<comment type="caution">
    <text evidence="1">The sequence shown here is derived from an EMBL/GenBank/DDBJ whole genome shotgun (WGS) entry which is preliminary data.</text>
</comment>
<dbReference type="Proteomes" id="UP000283295">
    <property type="component" value="Unassembled WGS sequence"/>
</dbReference>
<dbReference type="OrthoDB" id="9815272at2"/>
<evidence type="ECO:0000313" key="1">
    <source>
        <dbReference type="EMBL" id="RGS43710.1"/>
    </source>
</evidence>
<evidence type="ECO:0000313" key="2">
    <source>
        <dbReference type="Proteomes" id="UP000283295"/>
    </source>
</evidence>